<comment type="caution">
    <text evidence="3">The sequence shown here is derived from an EMBL/GenBank/DDBJ whole genome shotgun (WGS) entry which is preliminary data.</text>
</comment>
<dbReference type="AlphaFoldDB" id="A0A5N6KZS1"/>
<keyword evidence="4" id="KW-1185">Reference proteome</keyword>
<proteinExistence type="predicted"/>
<dbReference type="SUPFAM" id="SSF53474">
    <property type="entry name" value="alpha/beta-Hydrolases"/>
    <property type="match status" value="1"/>
</dbReference>
<evidence type="ECO:0000313" key="3">
    <source>
        <dbReference type="EMBL" id="KAB8416423.1"/>
    </source>
</evidence>
<dbReference type="Gene3D" id="3.40.50.1820">
    <property type="entry name" value="alpha/beta hydrolase"/>
    <property type="match status" value="1"/>
</dbReference>
<evidence type="ECO:0000259" key="2">
    <source>
        <dbReference type="Pfam" id="PF12697"/>
    </source>
</evidence>
<dbReference type="Proteomes" id="UP000327013">
    <property type="component" value="Unassembled WGS sequence"/>
</dbReference>
<dbReference type="Pfam" id="PF12697">
    <property type="entry name" value="Abhydrolase_6"/>
    <property type="match status" value="1"/>
</dbReference>
<dbReference type="EMBL" id="VIBQ01000031">
    <property type="protein sequence ID" value="KAB8416423.1"/>
    <property type="molecule type" value="Genomic_DNA"/>
</dbReference>
<accession>A0A5N6KZS1</accession>
<dbReference type="OrthoDB" id="2152248at2759"/>
<dbReference type="PANTHER" id="PTHR47381">
    <property type="entry name" value="ALPHA/BETA-HYDROLASES SUPERFAMILY PROTEIN"/>
    <property type="match status" value="1"/>
</dbReference>
<evidence type="ECO:0000256" key="1">
    <source>
        <dbReference type="SAM" id="MobiDB-lite"/>
    </source>
</evidence>
<evidence type="ECO:0000313" key="4">
    <source>
        <dbReference type="Proteomes" id="UP000327013"/>
    </source>
</evidence>
<gene>
    <name evidence="3" type="ORF">FH972_024942</name>
</gene>
<reference evidence="3 4" key="1">
    <citation type="submission" date="2019-06" db="EMBL/GenBank/DDBJ databases">
        <title>A chromosomal-level reference genome of Carpinus fangiana (Coryloideae, Betulaceae).</title>
        <authorList>
            <person name="Yang X."/>
            <person name="Wang Z."/>
            <person name="Zhang L."/>
            <person name="Hao G."/>
            <person name="Liu J."/>
            <person name="Yang Y."/>
        </authorList>
    </citation>
    <scope>NUCLEOTIDE SEQUENCE [LARGE SCALE GENOMIC DNA]</scope>
    <source>
        <strain evidence="3">Cfa_2016G</strain>
        <tissue evidence="3">Leaf</tissue>
    </source>
</reference>
<protein>
    <recommendedName>
        <fullName evidence="2">AB hydrolase-1 domain-containing protein</fullName>
    </recommendedName>
</protein>
<dbReference type="PANTHER" id="PTHR47381:SF3">
    <property type="entry name" value="ALPHA_BETA-HYDROLASES SUPERFAMILY PROTEIN"/>
    <property type="match status" value="1"/>
</dbReference>
<organism evidence="3 4">
    <name type="scientific">Carpinus fangiana</name>
    <dbReference type="NCBI Taxonomy" id="176857"/>
    <lineage>
        <taxon>Eukaryota</taxon>
        <taxon>Viridiplantae</taxon>
        <taxon>Streptophyta</taxon>
        <taxon>Embryophyta</taxon>
        <taxon>Tracheophyta</taxon>
        <taxon>Spermatophyta</taxon>
        <taxon>Magnoliopsida</taxon>
        <taxon>eudicotyledons</taxon>
        <taxon>Gunneridae</taxon>
        <taxon>Pentapetalae</taxon>
        <taxon>rosids</taxon>
        <taxon>fabids</taxon>
        <taxon>Fagales</taxon>
        <taxon>Betulaceae</taxon>
        <taxon>Carpinus</taxon>
    </lineage>
</organism>
<feature type="domain" description="AB hydrolase-1" evidence="2">
    <location>
        <begin position="82"/>
        <end position="326"/>
    </location>
</feature>
<sequence>MAATPDPLEKTHDGSSARATSKQTIPIAGILCDLYGLEELSASAKEVTCLWLLNPRLSNKARMQPMADAAIRGWEKRPGSSSRGLICVAFDQRNHGTRLVDKRANEAWRSGNPNHAQDMFSVFQGTAADTSQLINYLPAYAFPDSERFITDHIVLGVSLGGHAAWHCVLHDPRITAAVVVIGCTDYVRVMSDRARLSKLHTWTSTDPPGKTFLGSRDFPPSLLEAVDRWDPTGLLMGPMFERNVNVNQVLRDPSERELQQLLPLMRTHLAGKRILNMAGGADKLVPYKASESFLKWLKKAIAPGGWYSGRGVHLEDRIFDGVGHEFTPGMMQEAIRFISETLEGHRTGADAKI</sequence>
<name>A0A5N6KZS1_9ROSI</name>
<dbReference type="InterPro" id="IPR000073">
    <property type="entry name" value="AB_hydrolase_1"/>
</dbReference>
<dbReference type="InterPro" id="IPR029058">
    <property type="entry name" value="AB_hydrolase_fold"/>
</dbReference>
<feature type="region of interest" description="Disordered" evidence="1">
    <location>
        <begin position="1"/>
        <end position="20"/>
    </location>
</feature>